<dbReference type="AlphaFoldDB" id="A0A024G047"/>
<protein>
    <submittedName>
        <fullName evidence="1">Uncharacterized protein</fullName>
    </submittedName>
</protein>
<gene>
    <name evidence="1" type="ORF">BN9_010110</name>
</gene>
<organism evidence="1 2">
    <name type="scientific">Albugo candida</name>
    <dbReference type="NCBI Taxonomy" id="65357"/>
    <lineage>
        <taxon>Eukaryota</taxon>
        <taxon>Sar</taxon>
        <taxon>Stramenopiles</taxon>
        <taxon>Oomycota</taxon>
        <taxon>Peronosporomycetes</taxon>
        <taxon>Albuginales</taxon>
        <taxon>Albuginaceae</taxon>
        <taxon>Albugo</taxon>
    </lineage>
</organism>
<evidence type="ECO:0000313" key="1">
    <source>
        <dbReference type="EMBL" id="CCI40227.1"/>
    </source>
</evidence>
<accession>A0A024G047</accession>
<name>A0A024G047_9STRA</name>
<dbReference type="InParanoid" id="A0A024G047"/>
<keyword evidence="2" id="KW-1185">Reference proteome</keyword>
<comment type="caution">
    <text evidence="1">The sequence shown here is derived from an EMBL/GenBank/DDBJ whole genome shotgun (WGS) entry which is preliminary data.</text>
</comment>
<evidence type="ECO:0000313" key="2">
    <source>
        <dbReference type="Proteomes" id="UP000053237"/>
    </source>
</evidence>
<dbReference type="Proteomes" id="UP000053237">
    <property type="component" value="Unassembled WGS sequence"/>
</dbReference>
<dbReference type="EMBL" id="CAIX01000007">
    <property type="protein sequence ID" value="CCI40227.1"/>
    <property type="molecule type" value="Genomic_DNA"/>
</dbReference>
<proteinExistence type="predicted"/>
<reference evidence="1 2" key="1">
    <citation type="submission" date="2012-05" db="EMBL/GenBank/DDBJ databases">
        <title>Recombination and specialization in a pathogen metapopulation.</title>
        <authorList>
            <person name="Gardiner A."/>
            <person name="Kemen E."/>
            <person name="Schultz-Larsen T."/>
            <person name="MacLean D."/>
            <person name="Van Oosterhout C."/>
            <person name="Jones J.D.G."/>
        </authorList>
    </citation>
    <scope>NUCLEOTIDE SEQUENCE [LARGE SCALE GENOMIC DNA]</scope>
    <source>
        <strain evidence="1 2">Ac Nc2</strain>
    </source>
</reference>
<sequence>MWWRTAQYQMNRQDHHCLMTSTKRPLTWVASLSNTSKSACCQAIGHLCCSRLVSRRSTLCNSIRRCVGVNYNTLKAGVRKPLMICNCQCQMSAMCTSISSHTAGWIVMLCNLRPIHVCIFSPCGTIVSSMNNIEGYPDQT</sequence>